<feature type="transmembrane region" description="Helical" evidence="1">
    <location>
        <begin position="53"/>
        <end position="75"/>
    </location>
</feature>
<evidence type="ECO:0000313" key="3">
    <source>
        <dbReference type="EMBL" id="MBB4660226.1"/>
    </source>
</evidence>
<dbReference type="InterPro" id="IPR005183">
    <property type="entry name" value="DUF305_CopM-like"/>
</dbReference>
<evidence type="ECO:0000259" key="2">
    <source>
        <dbReference type="Pfam" id="PF03713"/>
    </source>
</evidence>
<name>A0A840I5J9_9PROT</name>
<dbReference type="Pfam" id="PF03713">
    <property type="entry name" value="DUF305"/>
    <property type="match status" value="1"/>
</dbReference>
<feature type="domain" description="DUF305" evidence="2">
    <location>
        <begin position="107"/>
        <end position="155"/>
    </location>
</feature>
<dbReference type="InterPro" id="IPR012347">
    <property type="entry name" value="Ferritin-like"/>
</dbReference>
<dbReference type="Gene3D" id="1.20.1260.10">
    <property type="match status" value="1"/>
</dbReference>
<dbReference type="EMBL" id="JACHOB010000007">
    <property type="protein sequence ID" value="MBB4660226.1"/>
    <property type="molecule type" value="Genomic_DNA"/>
</dbReference>
<dbReference type="AlphaFoldDB" id="A0A840I5J9"/>
<keyword evidence="4" id="KW-1185">Reference proteome</keyword>
<feature type="transmembrane region" description="Helical" evidence="1">
    <location>
        <begin position="82"/>
        <end position="99"/>
    </location>
</feature>
<comment type="caution">
    <text evidence="3">The sequence shown here is derived from an EMBL/GenBank/DDBJ whole genome shotgun (WGS) entry which is preliminary data.</text>
</comment>
<dbReference type="RefSeq" id="WP_051882384.1">
    <property type="nucleotide sequence ID" value="NZ_JACHOB010000007.1"/>
</dbReference>
<accession>A0A840I5J9</accession>
<sequence>MDHGDHGSDEKSIDWKSYGRLLTMVLTSTVFMYFFMYLNIYRWGDFHLSETRFFMSTLMFGTMLAIMLAFMLHMYKDRRVNIALFVASGVLWLVGLYFMRSQVTVEDQSWMKSMIPHHSIAIMVSERADITDPRARKLADEIIAAQEKEIAEMEYLIRSIREDGEATDGYPLGEAEGSTPVVRSVRAALSQPGVSSLDVGGMTPEEVARVVPSPACEFRFSEGQQALVAIGSDGQGVMKLMGNLVPLTARDASITDGATLEAPGARLAIDRLDGDAASLVFELDAGTPLRVGYDGVYVCAA</sequence>
<evidence type="ECO:0000313" key="4">
    <source>
        <dbReference type="Proteomes" id="UP000563524"/>
    </source>
</evidence>
<dbReference type="Proteomes" id="UP000563524">
    <property type="component" value="Unassembled WGS sequence"/>
</dbReference>
<gene>
    <name evidence="3" type="ORF">GGQ59_002776</name>
</gene>
<keyword evidence="1" id="KW-1133">Transmembrane helix</keyword>
<organism evidence="3 4">
    <name type="scientific">Parvularcula dongshanensis</name>
    <dbReference type="NCBI Taxonomy" id="1173995"/>
    <lineage>
        <taxon>Bacteria</taxon>
        <taxon>Pseudomonadati</taxon>
        <taxon>Pseudomonadota</taxon>
        <taxon>Alphaproteobacteria</taxon>
        <taxon>Parvularculales</taxon>
        <taxon>Parvularculaceae</taxon>
        <taxon>Parvularcula</taxon>
    </lineage>
</organism>
<reference evidence="3 4" key="1">
    <citation type="submission" date="2020-08" db="EMBL/GenBank/DDBJ databases">
        <title>Genomic Encyclopedia of Type Strains, Phase IV (KMG-IV): sequencing the most valuable type-strain genomes for metagenomic binning, comparative biology and taxonomic classification.</title>
        <authorList>
            <person name="Goeker M."/>
        </authorList>
    </citation>
    <scope>NUCLEOTIDE SEQUENCE [LARGE SCALE GENOMIC DNA]</scope>
    <source>
        <strain evidence="3 4">DSM 102850</strain>
    </source>
</reference>
<keyword evidence="1" id="KW-0472">Membrane</keyword>
<keyword evidence="1" id="KW-0812">Transmembrane</keyword>
<proteinExistence type="predicted"/>
<protein>
    <recommendedName>
        <fullName evidence="2">DUF305 domain-containing protein</fullName>
    </recommendedName>
</protein>
<evidence type="ECO:0000256" key="1">
    <source>
        <dbReference type="SAM" id="Phobius"/>
    </source>
</evidence>
<feature type="transmembrane region" description="Helical" evidence="1">
    <location>
        <begin position="21"/>
        <end position="41"/>
    </location>
</feature>